<comment type="caution">
    <text evidence="6">The sequence shown here is derived from an EMBL/GenBank/DDBJ whole genome shotgun (WGS) entry which is preliminary data.</text>
</comment>
<dbReference type="GO" id="GO:0003677">
    <property type="term" value="F:DNA binding"/>
    <property type="evidence" value="ECO:0007669"/>
    <property type="project" value="InterPro"/>
</dbReference>
<accession>A0A7J5LHW0</accession>
<dbReference type="Gene3D" id="1.10.287.380">
    <property type="entry name" value="Valyl-tRNA synthetase, C-terminal domain"/>
    <property type="match status" value="1"/>
</dbReference>
<evidence type="ECO:0000259" key="5">
    <source>
        <dbReference type="Pfam" id="PF16326"/>
    </source>
</evidence>
<dbReference type="InterPro" id="IPR037118">
    <property type="entry name" value="Val-tRNA_synth_C_sf"/>
</dbReference>
<dbReference type="EMBL" id="WCLA01000103">
    <property type="protein sequence ID" value="KAB5323499.1"/>
    <property type="molecule type" value="Genomic_DNA"/>
</dbReference>
<dbReference type="InterPro" id="IPR051309">
    <property type="entry name" value="ABCF_ATPase"/>
</dbReference>
<keyword evidence="2 6" id="KW-0067">ATP-binding</keyword>
<evidence type="ECO:0000313" key="7">
    <source>
        <dbReference type="Proteomes" id="UP000431177"/>
    </source>
</evidence>
<dbReference type="InterPro" id="IPR032524">
    <property type="entry name" value="ABC_tran_C"/>
</dbReference>
<proteinExistence type="predicted"/>
<dbReference type="SUPFAM" id="SSF52540">
    <property type="entry name" value="P-loop containing nucleoside triphosphate hydrolases"/>
    <property type="match status" value="1"/>
</dbReference>
<dbReference type="Gene3D" id="3.40.50.300">
    <property type="entry name" value="P-loop containing nucleotide triphosphate hydrolases"/>
    <property type="match status" value="1"/>
</dbReference>
<feature type="coiled-coil region" evidence="3">
    <location>
        <begin position="147"/>
        <end position="206"/>
    </location>
</feature>
<protein>
    <submittedName>
        <fullName evidence="6">ABC-F family ATP-binding cassette domain-containing protein</fullName>
    </submittedName>
</protein>
<reference evidence="6 7" key="1">
    <citation type="journal article" date="2019" name="Nat. Med.">
        <title>A library of human gut bacterial isolates paired with longitudinal multiomics data enables mechanistic microbiome research.</title>
        <authorList>
            <person name="Poyet M."/>
            <person name="Groussin M."/>
            <person name="Gibbons S.M."/>
            <person name="Avila-Pacheco J."/>
            <person name="Jiang X."/>
            <person name="Kearney S.M."/>
            <person name="Perrotta A.R."/>
            <person name="Berdy B."/>
            <person name="Zhao S."/>
            <person name="Lieberman T.D."/>
            <person name="Swanson P.K."/>
            <person name="Smith M."/>
            <person name="Roesemann S."/>
            <person name="Alexander J.E."/>
            <person name="Rich S.A."/>
            <person name="Livny J."/>
            <person name="Vlamakis H."/>
            <person name="Clish C."/>
            <person name="Bullock K."/>
            <person name="Deik A."/>
            <person name="Scott J."/>
            <person name="Pierce K.A."/>
            <person name="Xavier R.J."/>
            <person name="Alm E.J."/>
        </authorList>
    </citation>
    <scope>NUCLEOTIDE SEQUENCE [LARGE SCALE GENOMIC DNA]</scope>
    <source>
        <strain evidence="6 7">BIOML-A2</strain>
    </source>
</reference>
<dbReference type="Pfam" id="PF16326">
    <property type="entry name" value="ABC_tran_CTD"/>
    <property type="match status" value="1"/>
</dbReference>
<dbReference type="Proteomes" id="UP000431177">
    <property type="component" value="Unassembled WGS sequence"/>
</dbReference>
<sequence length="215" mass="23026">LLILLDEPNVLIMDEPGNDLDTDMLAVMEDLLDTWPGTLIVVSHDRYLLERVTDQQFALIGGKVRHLPGGVQDYLDMVEAIKNGKGLPADTPGFAGTGSSSAKSGKGKAAAVNAAASLPQSASRIAPSSEGANNGEDSTSKLTGKAFHEASKRVNAIERKLAKLEEQKADLEAQMAAHDPSDYEGLNKLNEQLTAVNTESDDLEAEWLELSEQLE</sequence>
<evidence type="ECO:0000256" key="2">
    <source>
        <dbReference type="ARBA" id="ARBA00022840"/>
    </source>
</evidence>
<dbReference type="GO" id="GO:0005524">
    <property type="term" value="F:ATP binding"/>
    <property type="evidence" value="ECO:0007669"/>
    <property type="project" value="UniProtKB-KW"/>
</dbReference>
<feature type="non-terminal residue" evidence="6">
    <location>
        <position position="1"/>
    </location>
</feature>
<keyword evidence="3" id="KW-0175">Coiled coil</keyword>
<evidence type="ECO:0000256" key="4">
    <source>
        <dbReference type="SAM" id="MobiDB-lite"/>
    </source>
</evidence>
<name>A0A7J5LHW0_BACSE</name>
<keyword evidence="1" id="KW-0547">Nucleotide-binding</keyword>
<organism evidence="6 7">
    <name type="scientific">Bacteroides stercoris</name>
    <dbReference type="NCBI Taxonomy" id="46506"/>
    <lineage>
        <taxon>Bacteria</taxon>
        <taxon>Pseudomonadati</taxon>
        <taxon>Bacteroidota</taxon>
        <taxon>Bacteroidia</taxon>
        <taxon>Bacteroidales</taxon>
        <taxon>Bacteroidaceae</taxon>
        <taxon>Bacteroides</taxon>
    </lineage>
</organism>
<feature type="domain" description="ABC transporter Uup C-terminal" evidence="5">
    <location>
        <begin position="152"/>
        <end position="212"/>
    </location>
</feature>
<feature type="region of interest" description="Disordered" evidence="4">
    <location>
        <begin position="117"/>
        <end position="141"/>
    </location>
</feature>
<dbReference type="PANTHER" id="PTHR42855">
    <property type="entry name" value="ABC TRANSPORTER ATP-BINDING SUBUNIT"/>
    <property type="match status" value="1"/>
</dbReference>
<dbReference type="InterPro" id="IPR027417">
    <property type="entry name" value="P-loop_NTPase"/>
</dbReference>
<evidence type="ECO:0000256" key="3">
    <source>
        <dbReference type="SAM" id="Coils"/>
    </source>
</evidence>
<evidence type="ECO:0000313" key="6">
    <source>
        <dbReference type="EMBL" id="KAB5323499.1"/>
    </source>
</evidence>
<dbReference type="PANTHER" id="PTHR42855:SF1">
    <property type="entry name" value="ABC TRANSPORTER DOMAIN-CONTAINING PROTEIN"/>
    <property type="match status" value="1"/>
</dbReference>
<dbReference type="AlphaFoldDB" id="A0A7J5LHW0"/>
<feature type="compositionally biased region" description="Polar residues" evidence="4">
    <location>
        <begin position="130"/>
        <end position="141"/>
    </location>
</feature>
<evidence type="ECO:0000256" key="1">
    <source>
        <dbReference type="ARBA" id="ARBA00022741"/>
    </source>
</evidence>
<gene>
    <name evidence="6" type="ORF">F9950_18225</name>
</gene>